<dbReference type="Pfam" id="PF26549">
    <property type="entry name" value="Tricorn_N"/>
    <property type="match status" value="1"/>
</dbReference>
<accession>A0A948W3X1</accession>
<dbReference type="PANTHER" id="PTHR36842:SF1">
    <property type="entry name" value="PROTEIN TOLB"/>
    <property type="match status" value="1"/>
</dbReference>
<reference evidence="2" key="1">
    <citation type="submission" date="2021-05" db="EMBL/GenBank/DDBJ databases">
        <title>Energy efficiency and biological interactions define the core microbiome of deep oligotrophic groundwater.</title>
        <authorList>
            <person name="Mehrshad M."/>
            <person name="Lopez-Fernandez M."/>
            <person name="Bell E."/>
            <person name="Bernier-Latmani R."/>
            <person name="Bertilsson S."/>
            <person name="Dopson M."/>
        </authorList>
    </citation>
    <scope>NUCLEOTIDE SEQUENCE</scope>
    <source>
        <strain evidence="2">Modern_marine.mb.64</strain>
    </source>
</reference>
<feature type="non-terminal residue" evidence="2">
    <location>
        <position position="1"/>
    </location>
</feature>
<comment type="caution">
    <text evidence="2">The sequence shown here is derived from an EMBL/GenBank/DDBJ whole genome shotgun (WGS) entry which is preliminary data.</text>
</comment>
<comment type="similarity">
    <text evidence="1">Belongs to the TolB family.</text>
</comment>
<dbReference type="AlphaFoldDB" id="A0A948W3X1"/>
<evidence type="ECO:0000313" key="2">
    <source>
        <dbReference type="EMBL" id="MBU2691567.1"/>
    </source>
</evidence>
<evidence type="ECO:0000313" key="3">
    <source>
        <dbReference type="Proteomes" id="UP000777784"/>
    </source>
</evidence>
<sequence length="335" mass="37300">WDETTQVQDVSSPVAAGRQESFTIHDLELETPYFFALKTADDLSNWSTISNVAGATTVALAQLTHSMRRVGAREGCWSPNGNYLVFRADYTDQYSQELYRMPAYGGEPTRLSDESRGALRPAWIPGGNQLSFITQGFGVNELRVVDPTPGSTSFYLMHHDGYKIIDYSWSPDGNQIVYAAYDPDQNQWEQRKVYLVSLSGGTPEVLLSDDWLPVWVDWSPLGDQISFTSEQSGNSDIWVISATGENPTQLTINLADDTHPAWSPDGDQIAFSSTRSGSYDIWVMSATGENPTRLTFDENAEVAPRWSPDGKAISYTGAVQSGPSWRYDIWVLHLE</sequence>
<protein>
    <recommendedName>
        <fullName evidence="4">Fibronectin type-III domain-containing protein</fullName>
    </recommendedName>
</protein>
<dbReference type="InterPro" id="IPR011042">
    <property type="entry name" value="6-blade_b-propeller_TolB-like"/>
</dbReference>
<evidence type="ECO:0008006" key="4">
    <source>
        <dbReference type="Google" id="ProtNLM"/>
    </source>
</evidence>
<dbReference type="Proteomes" id="UP000777784">
    <property type="component" value="Unassembled WGS sequence"/>
</dbReference>
<dbReference type="PANTHER" id="PTHR36842">
    <property type="entry name" value="PROTEIN TOLB HOMOLOG"/>
    <property type="match status" value="1"/>
</dbReference>
<dbReference type="Gene3D" id="2.120.10.30">
    <property type="entry name" value="TolB, C-terminal domain"/>
    <property type="match status" value="2"/>
</dbReference>
<dbReference type="SUPFAM" id="SSF82171">
    <property type="entry name" value="DPP6 N-terminal domain-like"/>
    <property type="match status" value="1"/>
</dbReference>
<dbReference type="Pfam" id="PF07676">
    <property type="entry name" value="PD40"/>
    <property type="match status" value="1"/>
</dbReference>
<dbReference type="InterPro" id="IPR011659">
    <property type="entry name" value="WD40"/>
</dbReference>
<dbReference type="EMBL" id="JAHJDP010000065">
    <property type="protein sequence ID" value="MBU2691567.1"/>
    <property type="molecule type" value="Genomic_DNA"/>
</dbReference>
<gene>
    <name evidence="2" type="ORF">KJ970_11625</name>
</gene>
<evidence type="ECO:0000256" key="1">
    <source>
        <dbReference type="ARBA" id="ARBA00009820"/>
    </source>
</evidence>
<name>A0A948W3X1_UNCEI</name>
<organism evidence="2 3">
    <name type="scientific">Eiseniibacteriota bacterium</name>
    <dbReference type="NCBI Taxonomy" id="2212470"/>
    <lineage>
        <taxon>Bacteria</taxon>
        <taxon>Candidatus Eiseniibacteriota</taxon>
    </lineage>
</organism>
<proteinExistence type="inferred from homology"/>